<dbReference type="InterPro" id="IPR050685">
    <property type="entry name" value="LDLR"/>
</dbReference>
<feature type="disulfide bond" evidence="7">
    <location>
        <begin position="999"/>
        <end position="1008"/>
    </location>
</feature>
<dbReference type="CDD" id="cd00112">
    <property type="entry name" value="LDLa"/>
    <property type="match status" value="1"/>
</dbReference>
<dbReference type="Pfam" id="PF00057">
    <property type="entry name" value="Ldl_recept_a"/>
    <property type="match status" value="1"/>
</dbReference>
<feature type="transmembrane region" description="Helical" evidence="9">
    <location>
        <begin position="1453"/>
        <end position="1472"/>
    </location>
</feature>
<organism evidence="13 14">
    <name type="scientific">Rotaria sordida</name>
    <dbReference type="NCBI Taxonomy" id="392033"/>
    <lineage>
        <taxon>Eukaryota</taxon>
        <taxon>Metazoa</taxon>
        <taxon>Spiralia</taxon>
        <taxon>Gnathifera</taxon>
        <taxon>Rotifera</taxon>
        <taxon>Eurotatoria</taxon>
        <taxon>Bdelloidea</taxon>
        <taxon>Philodinida</taxon>
        <taxon>Philodinidae</taxon>
        <taxon>Rotaria</taxon>
    </lineage>
</organism>
<dbReference type="PROSITE" id="PS50262">
    <property type="entry name" value="G_PROTEIN_RECEP_F1_2"/>
    <property type="match status" value="1"/>
</dbReference>
<evidence type="ECO:0000256" key="4">
    <source>
        <dbReference type="ARBA" id="ARBA00022989"/>
    </source>
</evidence>
<dbReference type="Gene3D" id="1.20.1070.10">
    <property type="entry name" value="Rhodopsin 7-helix transmembrane proteins"/>
    <property type="match status" value="1"/>
</dbReference>
<evidence type="ECO:0000259" key="10">
    <source>
        <dbReference type="PROSITE" id="PS50026"/>
    </source>
</evidence>
<dbReference type="Proteomes" id="UP000663854">
    <property type="component" value="Unassembled WGS sequence"/>
</dbReference>
<evidence type="ECO:0000313" key="14">
    <source>
        <dbReference type="Proteomes" id="UP000663870"/>
    </source>
</evidence>
<comment type="caution">
    <text evidence="13">The sequence shown here is derived from an EMBL/GenBank/DDBJ whole genome shotgun (WGS) entry which is preliminary data.</text>
</comment>
<dbReference type="GO" id="GO:0016192">
    <property type="term" value="P:vesicle-mediated transport"/>
    <property type="evidence" value="ECO:0007669"/>
    <property type="project" value="UniProtKB-ARBA"/>
</dbReference>
<evidence type="ECO:0000313" key="13">
    <source>
        <dbReference type="EMBL" id="CAF1021687.1"/>
    </source>
</evidence>
<evidence type="ECO:0000256" key="2">
    <source>
        <dbReference type="ARBA" id="ARBA00022692"/>
    </source>
</evidence>
<keyword evidence="3" id="KW-0677">Repeat</keyword>
<keyword evidence="4 9" id="KW-1133">Transmembrane helix</keyword>
<gene>
    <name evidence="13" type="ORF">JXQ802_LOCUS15198</name>
    <name evidence="12" type="ORF">PYM288_LOCUS7982</name>
</gene>
<protein>
    <submittedName>
        <fullName evidence="13">Uncharacterized protein</fullName>
    </submittedName>
</protein>
<dbReference type="PROSITE" id="PS50068">
    <property type="entry name" value="LDLRA_2"/>
    <property type="match status" value="2"/>
</dbReference>
<reference evidence="13" key="1">
    <citation type="submission" date="2021-02" db="EMBL/GenBank/DDBJ databases">
        <authorList>
            <person name="Nowell W R."/>
        </authorList>
    </citation>
    <scope>NUCLEOTIDE SEQUENCE</scope>
</reference>
<feature type="transmembrane region" description="Helical" evidence="9">
    <location>
        <begin position="1484"/>
        <end position="1506"/>
    </location>
</feature>
<keyword evidence="7" id="KW-0245">EGF-like domain</keyword>
<dbReference type="InterPro" id="IPR000276">
    <property type="entry name" value="GPCR_Rhodpsn"/>
</dbReference>
<dbReference type="CDD" id="cd00637">
    <property type="entry name" value="7tm_classA_rhodopsin-like"/>
    <property type="match status" value="1"/>
</dbReference>
<name>A0A814ICL3_9BILA</name>
<dbReference type="PANTHER" id="PTHR24270:SF61">
    <property type="entry name" value="EGF-LIKE DOMAIN-CONTAINING PROTEIN"/>
    <property type="match status" value="1"/>
</dbReference>
<feature type="transmembrane region" description="Helical" evidence="9">
    <location>
        <begin position="1398"/>
        <end position="1424"/>
    </location>
</feature>
<dbReference type="GO" id="GO:0005886">
    <property type="term" value="C:plasma membrane"/>
    <property type="evidence" value="ECO:0007669"/>
    <property type="project" value="TreeGrafter"/>
</dbReference>
<keyword evidence="5 9" id="KW-0472">Membrane</keyword>
<dbReference type="InterPro" id="IPR002172">
    <property type="entry name" value="LDrepeatLR_classA_rpt"/>
</dbReference>
<evidence type="ECO:0000256" key="8">
    <source>
        <dbReference type="PROSITE-ProRule" id="PRU00124"/>
    </source>
</evidence>
<dbReference type="InterPro" id="IPR036055">
    <property type="entry name" value="LDL_receptor-like_sf"/>
</dbReference>
<feature type="transmembrane region" description="Helical" evidence="9">
    <location>
        <begin position="1233"/>
        <end position="1256"/>
    </location>
</feature>
<dbReference type="Gene3D" id="4.10.400.10">
    <property type="entry name" value="Low-density Lipoprotein Receptor"/>
    <property type="match status" value="1"/>
</dbReference>
<sequence>MINCQLILHDTNEMIDDNILQFDCLYYRVSKEKLAYQELSNVINEMIPYCFRPININKSLFRNLVNIRDQNVTFEELRISNISTQELLLWSTPIDLVEKYQLYLDEIDLSLSNELFYNCTKPWFGLQCQYSFEFSEDMSIIDIVENEFNIKTSYFESSNMLIELPCYIHIKCDRGGTYLCLDWREICNGRIDCMDEGLDEAFCFDMELNECKENEYRCQNGLCIPEEFWENGFGDADCLDRSDEFADVSYPYNCFRDPTFRCEEHTCRTNWHHFPCGDGQCVQTFNKCHNGRHLLLIQSILIQGNLSDNCSIAMMCLTQLIKETHGILCETLSVNNIIYEFIKNCDSVFQFPIIPVHLNHIRFLYENLSLKLNSDLLIIPDYVCYDEQFCDCINPTFIYENLTCLNSSILDLTLSFSEHIWIDIILSIESYFRSCLNSQVFLNDINKYENLTLLYKCNNSSKLISKHRIFDENIDCCMKDDEDYKLSCLNNDKHRIKCIDKNECLSSLHTIDDCPFNENQFEKKISFRMICDGVKQVLYEDSNGENHTDESECDYWPCNNIYTRCDGFWTCPNGQDEENCYETMCQSETYPCISPYNYSLICLSSKKVNDEINDCLGAMDELRFCRHGYPLDGNPKRFRCENNDLCLSSFQLCDNIRSCPLGDDENFCNNNRFICEQISNLNRTIIEDILCHSIDNEKNRIIYFSIHTSPNYPSLETTINNEIIQWKPKQDHIQKQIHLKNKSYSWPWYCNRGLILRIRFGYEQNQYVCMCPPSYYGHLCQYQNERVSLTLGLIRADRRDVYVIIIMLIDENQQIDSYDQFEYVASQTCGIKLNRYLLYSTRPKNISKNYSIHIDAFEKYSLTYRGSWHLSIPFLFLPVNRISALLYMPYEQTSIVLNCLIKCKNGECIKYLNKEYFFCRCFSGWSGIQCDMKLNCQSCSSDSICIGSINNRSICICPLMKFGPRCLLTSVCPKNACLNNGQCIPTDISISNNYYSCICSDHYYGLKCEYRKDKLDIYLENLNIPSFLLAFFLTISNESEPRLTIMLQKLTLFQRMVTFRISIPYNIVVVKSNRKYYLAVIQSNPNIDISTSINPSRECISIEILFNSTFMKMSRFQRMKYYHIPCQIYHKLNCFIDESHFCLCTKDHHANCLEFNYNKNLQCSSTHYCANGAQCLQDHPTCPSTIICVCTDCFFGNQCQFYAKGLGLTLDEILGYEIKHNINLSKQPFSVKLSSIITMIMLLIGIINGILSILTFTRKTSQEVGCGIYLLASSITSISIVILFSLKFWFLIYSYRDFIGKRTILFSNCMIIEPLLKLLLYIDNWLNGCVAGERAFSLFKGIYFDKKKSRKMAKWVIICVIIINIILIIPQILYLHLYDDIKEERTWCVVLYSSSLNTYSSFIIFFHFVVPFLINLFSAIFIIIGTARQRYLMKSDYRFTNHFKSKLKQHKHLLISPIIIVILSLPRLIISFTLNCKKSSEHFWLYLFGYFISFMPSVLICFVFVLPSATYKREFQQVLSRIQRRFSLIGINSFLNRHS</sequence>
<feature type="transmembrane region" description="Helical" evidence="9">
    <location>
        <begin position="1268"/>
        <end position="1292"/>
    </location>
</feature>
<evidence type="ECO:0000256" key="6">
    <source>
        <dbReference type="ARBA" id="ARBA00023157"/>
    </source>
</evidence>
<evidence type="ECO:0000259" key="11">
    <source>
        <dbReference type="PROSITE" id="PS50262"/>
    </source>
</evidence>
<dbReference type="EMBL" id="CAJNOH010000102">
    <property type="protein sequence ID" value="CAF0869700.1"/>
    <property type="molecule type" value="Genomic_DNA"/>
</dbReference>
<dbReference type="SUPFAM" id="SSF57424">
    <property type="entry name" value="LDL receptor-like module"/>
    <property type="match status" value="1"/>
</dbReference>
<comment type="subcellular location">
    <subcellularLocation>
        <location evidence="1">Membrane</location>
        <topology evidence="1">Single-pass membrane protein</topology>
    </subcellularLocation>
</comment>
<feature type="transmembrane region" description="Helical" evidence="9">
    <location>
        <begin position="1355"/>
        <end position="1378"/>
    </location>
</feature>
<dbReference type="SUPFAM" id="SSF81321">
    <property type="entry name" value="Family A G protein-coupled receptor-like"/>
    <property type="match status" value="1"/>
</dbReference>
<evidence type="ECO:0000256" key="7">
    <source>
        <dbReference type="PROSITE-ProRule" id="PRU00076"/>
    </source>
</evidence>
<feature type="domain" description="G-protein coupled receptors family 1 profile" evidence="11">
    <location>
        <begin position="1248"/>
        <end position="1504"/>
    </location>
</feature>
<feature type="disulfide bond" evidence="8">
    <location>
        <begin position="211"/>
        <end position="223"/>
    </location>
</feature>
<evidence type="ECO:0000256" key="5">
    <source>
        <dbReference type="ARBA" id="ARBA00023136"/>
    </source>
</evidence>
<dbReference type="Proteomes" id="UP000663870">
    <property type="component" value="Unassembled WGS sequence"/>
</dbReference>
<proteinExistence type="predicted"/>
<dbReference type="InterPro" id="IPR000742">
    <property type="entry name" value="EGF"/>
</dbReference>
<dbReference type="Gene3D" id="2.10.25.10">
    <property type="entry name" value="Laminin"/>
    <property type="match status" value="1"/>
</dbReference>
<dbReference type="GO" id="GO:0004930">
    <property type="term" value="F:G protein-coupled receptor activity"/>
    <property type="evidence" value="ECO:0007669"/>
    <property type="project" value="InterPro"/>
</dbReference>
<accession>A0A814ICL3</accession>
<feature type="disulfide bond" evidence="7">
    <location>
        <begin position="921"/>
        <end position="930"/>
    </location>
</feature>
<feature type="domain" description="EGF-like" evidence="10">
    <location>
        <begin position="895"/>
        <end position="931"/>
    </location>
</feature>
<keyword evidence="14" id="KW-1185">Reference proteome</keyword>
<dbReference type="SUPFAM" id="SSF57196">
    <property type="entry name" value="EGF/Laminin"/>
    <property type="match status" value="1"/>
</dbReference>
<dbReference type="Pfam" id="PF00001">
    <property type="entry name" value="7tm_1"/>
    <property type="match status" value="1"/>
</dbReference>
<dbReference type="PRINTS" id="PR00261">
    <property type="entry name" value="LDLRECEPTOR"/>
</dbReference>
<comment type="caution">
    <text evidence="7">Lacks conserved residue(s) required for the propagation of feature annotation.</text>
</comment>
<evidence type="ECO:0000256" key="1">
    <source>
        <dbReference type="ARBA" id="ARBA00004167"/>
    </source>
</evidence>
<keyword evidence="2 9" id="KW-0812">Transmembrane</keyword>
<dbReference type="EMBL" id="CAJNOL010000351">
    <property type="protein sequence ID" value="CAF1021687.1"/>
    <property type="molecule type" value="Genomic_DNA"/>
</dbReference>
<dbReference type="InterPro" id="IPR017452">
    <property type="entry name" value="GPCR_Rhodpsn_7TM"/>
</dbReference>
<feature type="domain" description="EGF-like" evidence="10">
    <location>
        <begin position="968"/>
        <end position="1009"/>
    </location>
</feature>
<keyword evidence="6 7" id="KW-1015">Disulfide bond</keyword>
<dbReference type="PROSITE" id="PS00022">
    <property type="entry name" value="EGF_1"/>
    <property type="match status" value="5"/>
</dbReference>
<dbReference type="SMART" id="SM00192">
    <property type="entry name" value="LDLa"/>
    <property type="match status" value="5"/>
</dbReference>
<feature type="disulfide bond" evidence="8">
    <location>
        <begin position="653"/>
        <end position="668"/>
    </location>
</feature>
<evidence type="ECO:0000313" key="12">
    <source>
        <dbReference type="EMBL" id="CAF0869700.1"/>
    </source>
</evidence>
<dbReference type="SMART" id="SM00181">
    <property type="entry name" value="EGF"/>
    <property type="match status" value="3"/>
</dbReference>
<dbReference type="PANTHER" id="PTHR24270">
    <property type="entry name" value="LOW-DENSITY LIPOPROTEIN RECEPTOR-RELATED"/>
    <property type="match status" value="1"/>
</dbReference>
<evidence type="ECO:0000256" key="3">
    <source>
        <dbReference type="ARBA" id="ARBA00022737"/>
    </source>
</evidence>
<dbReference type="PROSITE" id="PS01186">
    <property type="entry name" value="EGF_2"/>
    <property type="match status" value="1"/>
</dbReference>
<evidence type="ECO:0000256" key="9">
    <source>
        <dbReference type="SAM" id="Phobius"/>
    </source>
</evidence>
<dbReference type="PROSITE" id="PS50026">
    <property type="entry name" value="EGF_3"/>
    <property type="match status" value="2"/>
</dbReference>
<feature type="transmembrane region" description="Helical" evidence="9">
    <location>
        <begin position="1304"/>
        <end position="1322"/>
    </location>
</feature>